<organism evidence="2 3">
    <name type="scientific">Kosmotoga arenicorallina S304</name>
    <dbReference type="NCBI Taxonomy" id="1453497"/>
    <lineage>
        <taxon>Bacteria</taxon>
        <taxon>Thermotogati</taxon>
        <taxon>Thermotogota</taxon>
        <taxon>Thermotogae</taxon>
        <taxon>Kosmotogales</taxon>
        <taxon>Kosmotogaceae</taxon>
        <taxon>Kosmotoga</taxon>
    </lineage>
</organism>
<dbReference type="EMBL" id="JFHK01000004">
    <property type="protein sequence ID" value="OAA31366.1"/>
    <property type="molecule type" value="Genomic_DNA"/>
</dbReference>
<comment type="caution">
    <text evidence="2">The sequence shown here is derived from an EMBL/GenBank/DDBJ whole genome shotgun (WGS) entry which is preliminary data.</text>
</comment>
<protein>
    <submittedName>
        <fullName evidence="2">Uncharacterized protein</fullName>
    </submittedName>
</protein>
<dbReference type="STRING" id="1453497.AT15_07670"/>
<dbReference type="OrthoDB" id="49402at2"/>
<feature type="transmembrane region" description="Helical" evidence="1">
    <location>
        <begin position="70"/>
        <end position="93"/>
    </location>
</feature>
<feature type="transmembrane region" description="Helical" evidence="1">
    <location>
        <begin position="132"/>
        <end position="149"/>
    </location>
</feature>
<accession>A0A176K2C8</accession>
<keyword evidence="1" id="KW-1133">Transmembrane helix</keyword>
<evidence type="ECO:0000313" key="3">
    <source>
        <dbReference type="Proteomes" id="UP000077339"/>
    </source>
</evidence>
<reference evidence="2 3" key="1">
    <citation type="submission" date="2014-02" db="EMBL/GenBank/DDBJ databases">
        <title>Kosmotoga genome sequencing.</title>
        <authorList>
            <person name="Pollo S.M."/>
            <person name="Charchuk R."/>
            <person name="Nesbo C.L."/>
        </authorList>
    </citation>
    <scope>NUCLEOTIDE SEQUENCE [LARGE SCALE GENOMIC DNA]</scope>
    <source>
        <strain evidence="2 3">S304</strain>
    </source>
</reference>
<dbReference type="PATRIC" id="fig|1453497.3.peg.1528"/>
<dbReference type="AlphaFoldDB" id="A0A176K2C8"/>
<feature type="transmembrane region" description="Helical" evidence="1">
    <location>
        <begin position="6"/>
        <end position="35"/>
    </location>
</feature>
<proteinExistence type="predicted"/>
<dbReference type="Proteomes" id="UP000077339">
    <property type="component" value="Unassembled WGS sequence"/>
</dbReference>
<evidence type="ECO:0000256" key="1">
    <source>
        <dbReference type="SAM" id="Phobius"/>
    </source>
</evidence>
<evidence type="ECO:0000313" key="2">
    <source>
        <dbReference type="EMBL" id="OAA31366.1"/>
    </source>
</evidence>
<gene>
    <name evidence="2" type="ORF">AT15_07670</name>
</gene>
<dbReference type="RefSeq" id="WP_068346453.1">
    <property type="nucleotide sequence ID" value="NZ_JFHK01000004.1"/>
</dbReference>
<feature type="transmembrane region" description="Helical" evidence="1">
    <location>
        <begin position="105"/>
        <end position="126"/>
    </location>
</feature>
<sequence length="165" mass="18466">MLYRLIFSFIPIIVFPRLGFGIILSLIVVAMLLIGTIIGNNRWIPQLQSLTIFLIYALPILGYFRGQDISVMSISLMLIAFGYLSLGIEGSAFSLPVKSKTRKKVALFASVLFAFFVAWGLSILAFDKMGNSGVFLSAFLMGLVAWRDVNRIIKSSFEERRQSEN</sequence>
<feature type="transmembrane region" description="Helical" evidence="1">
    <location>
        <begin position="47"/>
        <end position="64"/>
    </location>
</feature>
<keyword evidence="1" id="KW-0812">Transmembrane</keyword>
<keyword evidence="1" id="KW-0472">Membrane</keyword>
<keyword evidence="3" id="KW-1185">Reference proteome</keyword>
<name>A0A176K2C8_9BACT</name>